<keyword evidence="2" id="KW-1185">Reference proteome</keyword>
<evidence type="ECO:0000313" key="2">
    <source>
        <dbReference type="Proteomes" id="UP000257109"/>
    </source>
</evidence>
<dbReference type="AlphaFoldDB" id="A0A371GT07"/>
<feature type="non-terminal residue" evidence="1">
    <location>
        <position position="1"/>
    </location>
</feature>
<dbReference type="EMBL" id="QJKJ01004577">
    <property type="protein sequence ID" value="RDX93596.1"/>
    <property type="molecule type" value="Genomic_DNA"/>
</dbReference>
<proteinExistence type="predicted"/>
<gene>
    <name evidence="1" type="ORF">CR513_24114</name>
</gene>
<sequence length="80" mass="8968">MCPNASPISNLNKIGSEGFDLIEKHYGRFRRHQVSTLEVPVIVNSNNAGGGANTEYNNIERPKPPRRNWAAESRYVMIAL</sequence>
<evidence type="ECO:0000313" key="1">
    <source>
        <dbReference type="EMBL" id="RDX93596.1"/>
    </source>
</evidence>
<name>A0A371GT07_MUCPR</name>
<reference evidence="1" key="1">
    <citation type="submission" date="2018-05" db="EMBL/GenBank/DDBJ databases">
        <title>Draft genome of Mucuna pruriens seed.</title>
        <authorList>
            <person name="Nnadi N.E."/>
            <person name="Vos R."/>
            <person name="Hasami M.H."/>
            <person name="Devisetty U.K."/>
            <person name="Aguiy J.C."/>
        </authorList>
    </citation>
    <scope>NUCLEOTIDE SEQUENCE [LARGE SCALE GENOMIC DNA]</scope>
    <source>
        <strain evidence="1">JCA_2017</strain>
    </source>
</reference>
<accession>A0A371GT07</accession>
<protein>
    <submittedName>
        <fullName evidence="1">Uncharacterized protein</fullName>
    </submittedName>
</protein>
<organism evidence="1 2">
    <name type="scientific">Mucuna pruriens</name>
    <name type="common">Velvet bean</name>
    <name type="synonym">Dolichos pruriens</name>
    <dbReference type="NCBI Taxonomy" id="157652"/>
    <lineage>
        <taxon>Eukaryota</taxon>
        <taxon>Viridiplantae</taxon>
        <taxon>Streptophyta</taxon>
        <taxon>Embryophyta</taxon>
        <taxon>Tracheophyta</taxon>
        <taxon>Spermatophyta</taxon>
        <taxon>Magnoliopsida</taxon>
        <taxon>eudicotyledons</taxon>
        <taxon>Gunneridae</taxon>
        <taxon>Pentapetalae</taxon>
        <taxon>rosids</taxon>
        <taxon>fabids</taxon>
        <taxon>Fabales</taxon>
        <taxon>Fabaceae</taxon>
        <taxon>Papilionoideae</taxon>
        <taxon>50 kb inversion clade</taxon>
        <taxon>NPAAA clade</taxon>
        <taxon>indigoferoid/millettioid clade</taxon>
        <taxon>Phaseoleae</taxon>
        <taxon>Mucuna</taxon>
    </lineage>
</organism>
<comment type="caution">
    <text evidence="1">The sequence shown here is derived from an EMBL/GenBank/DDBJ whole genome shotgun (WGS) entry which is preliminary data.</text>
</comment>
<dbReference type="Proteomes" id="UP000257109">
    <property type="component" value="Unassembled WGS sequence"/>
</dbReference>